<evidence type="ECO:0008006" key="3">
    <source>
        <dbReference type="Google" id="ProtNLM"/>
    </source>
</evidence>
<dbReference type="EMBL" id="JAVDYG010000001">
    <property type="protein sequence ID" value="MDR7361141.1"/>
    <property type="molecule type" value="Genomic_DNA"/>
</dbReference>
<comment type="caution">
    <text evidence="1">The sequence shown here is derived from an EMBL/GenBank/DDBJ whole genome shotgun (WGS) entry which is preliminary data.</text>
</comment>
<name>A0ABU2BR92_9ACTN</name>
<gene>
    <name evidence="1" type="ORF">J2S63_000694</name>
</gene>
<reference evidence="1 2" key="1">
    <citation type="submission" date="2023-07" db="EMBL/GenBank/DDBJ databases">
        <title>Sequencing the genomes of 1000 actinobacteria strains.</title>
        <authorList>
            <person name="Klenk H.-P."/>
        </authorList>
    </citation>
    <scope>NUCLEOTIDE SEQUENCE [LARGE SCALE GENOMIC DNA]</scope>
    <source>
        <strain evidence="1 2">DSM 19426</strain>
    </source>
</reference>
<dbReference type="Proteomes" id="UP001183648">
    <property type="component" value="Unassembled WGS sequence"/>
</dbReference>
<evidence type="ECO:0000313" key="1">
    <source>
        <dbReference type="EMBL" id="MDR7361141.1"/>
    </source>
</evidence>
<accession>A0ABU2BR92</accession>
<sequence>MTDLLQHVEMVKLAHDLGVEVAEVEFLSALTDEDLARLRGAVNHALFAPHEARFARMAGLGRHVPSALAARGAQHALGPLIAARVAAVTDPELAVRLVGHLSIGFLARMTPFINPARVADIVARLPEDVVIATGQRLVASKEYIPLGRFVAHVDLATSLKVVRAAPPRDLLQVAIFTDDREALDRIIAEVEDEVLAAVLTEAAAAGDIDDALTLLASLAVDSRLRVVRVAGALADDVRDALVASVARNEVWDALQPVLDHLEDEEVLHLLDVPALSDPDAFAGLERSAASSPGTDHLLEELRCRRGLS</sequence>
<evidence type="ECO:0000313" key="2">
    <source>
        <dbReference type="Proteomes" id="UP001183648"/>
    </source>
</evidence>
<proteinExistence type="predicted"/>
<organism evidence="1 2">
    <name type="scientific">Nocardioides marmoribigeumensis</name>
    <dbReference type="NCBI Taxonomy" id="433649"/>
    <lineage>
        <taxon>Bacteria</taxon>
        <taxon>Bacillati</taxon>
        <taxon>Actinomycetota</taxon>
        <taxon>Actinomycetes</taxon>
        <taxon>Propionibacteriales</taxon>
        <taxon>Nocardioidaceae</taxon>
        <taxon>Nocardioides</taxon>
    </lineage>
</organism>
<protein>
    <recommendedName>
        <fullName evidence="3">DUF2336 domain-containing protein</fullName>
    </recommendedName>
</protein>
<keyword evidence="2" id="KW-1185">Reference proteome</keyword>
<dbReference type="RefSeq" id="WP_310298662.1">
    <property type="nucleotide sequence ID" value="NZ_BAAAPS010000002.1"/>
</dbReference>